<dbReference type="EMBL" id="MU855592">
    <property type="protein sequence ID" value="KAK3901286.1"/>
    <property type="molecule type" value="Genomic_DNA"/>
</dbReference>
<dbReference type="AlphaFoldDB" id="A0AAN6MJE5"/>
<evidence type="ECO:0000313" key="1">
    <source>
        <dbReference type="EMBL" id="KAK3901286.1"/>
    </source>
</evidence>
<protein>
    <submittedName>
        <fullName evidence="1">Uncharacterized protein</fullName>
    </submittedName>
</protein>
<dbReference type="Proteomes" id="UP001303889">
    <property type="component" value="Unassembled WGS sequence"/>
</dbReference>
<sequence>LLRLRDYVTGPLPFELPLLTETAGNRRLHCILKIGGHLSTPVAADPKDRPSQPAANETETENLKILELAVDDRIADKHADNDGTAPPLPAYLMPLGDVYAVNRGSNNAQEVSSTNFYVLLDITTPNKGVWLIYRYQRPVERAGGANWENVKGLESQAFFTRGRGKRAFDTMCLLTRVAEWESPVEDMVKAGMGCFANESVGEGRGG</sequence>
<name>A0AAN6MJE5_9PEZI</name>
<reference evidence="1" key="1">
    <citation type="journal article" date="2023" name="Mol. Phylogenet. Evol.">
        <title>Genome-scale phylogeny and comparative genomics of the fungal order Sordariales.</title>
        <authorList>
            <person name="Hensen N."/>
            <person name="Bonometti L."/>
            <person name="Westerberg I."/>
            <person name="Brannstrom I.O."/>
            <person name="Guillou S."/>
            <person name="Cros-Aarteil S."/>
            <person name="Calhoun S."/>
            <person name="Haridas S."/>
            <person name="Kuo A."/>
            <person name="Mondo S."/>
            <person name="Pangilinan J."/>
            <person name="Riley R."/>
            <person name="LaButti K."/>
            <person name="Andreopoulos B."/>
            <person name="Lipzen A."/>
            <person name="Chen C."/>
            <person name="Yan M."/>
            <person name="Daum C."/>
            <person name="Ng V."/>
            <person name="Clum A."/>
            <person name="Steindorff A."/>
            <person name="Ohm R.A."/>
            <person name="Martin F."/>
            <person name="Silar P."/>
            <person name="Natvig D.O."/>
            <person name="Lalanne C."/>
            <person name="Gautier V."/>
            <person name="Ament-Velasquez S.L."/>
            <person name="Kruys A."/>
            <person name="Hutchinson M.I."/>
            <person name="Powell A.J."/>
            <person name="Barry K."/>
            <person name="Miller A.N."/>
            <person name="Grigoriev I.V."/>
            <person name="Debuchy R."/>
            <person name="Gladieux P."/>
            <person name="Hiltunen Thoren M."/>
            <person name="Johannesson H."/>
        </authorList>
    </citation>
    <scope>NUCLEOTIDE SEQUENCE</scope>
    <source>
        <strain evidence="1">CBS 103.79</strain>
    </source>
</reference>
<keyword evidence="2" id="KW-1185">Reference proteome</keyword>
<accession>A0AAN6MJE5</accession>
<organism evidence="1 2">
    <name type="scientific">Staphylotrichum tortipilum</name>
    <dbReference type="NCBI Taxonomy" id="2831512"/>
    <lineage>
        <taxon>Eukaryota</taxon>
        <taxon>Fungi</taxon>
        <taxon>Dikarya</taxon>
        <taxon>Ascomycota</taxon>
        <taxon>Pezizomycotina</taxon>
        <taxon>Sordariomycetes</taxon>
        <taxon>Sordariomycetidae</taxon>
        <taxon>Sordariales</taxon>
        <taxon>Chaetomiaceae</taxon>
        <taxon>Staphylotrichum</taxon>
    </lineage>
</organism>
<proteinExistence type="predicted"/>
<evidence type="ECO:0000313" key="2">
    <source>
        <dbReference type="Proteomes" id="UP001303889"/>
    </source>
</evidence>
<reference evidence="1" key="2">
    <citation type="submission" date="2023-05" db="EMBL/GenBank/DDBJ databases">
        <authorList>
            <consortium name="Lawrence Berkeley National Laboratory"/>
            <person name="Steindorff A."/>
            <person name="Hensen N."/>
            <person name="Bonometti L."/>
            <person name="Westerberg I."/>
            <person name="Brannstrom I.O."/>
            <person name="Guillou S."/>
            <person name="Cros-Aarteil S."/>
            <person name="Calhoun S."/>
            <person name="Haridas S."/>
            <person name="Kuo A."/>
            <person name="Mondo S."/>
            <person name="Pangilinan J."/>
            <person name="Riley R."/>
            <person name="Labutti K."/>
            <person name="Andreopoulos B."/>
            <person name="Lipzen A."/>
            <person name="Chen C."/>
            <person name="Yanf M."/>
            <person name="Daum C."/>
            <person name="Ng V."/>
            <person name="Clum A."/>
            <person name="Ohm R."/>
            <person name="Martin F."/>
            <person name="Silar P."/>
            <person name="Natvig D."/>
            <person name="Lalanne C."/>
            <person name="Gautier V."/>
            <person name="Ament-Velasquez S.L."/>
            <person name="Kruys A."/>
            <person name="Hutchinson M.I."/>
            <person name="Powell A.J."/>
            <person name="Barry K."/>
            <person name="Miller A.N."/>
            <person name="Grigoriev I.V."/>
            <person name="Debuchy R."/>
            <person name="Gladieux P."/>
            <person name="Thoren M.H."/>
            <person name="Johannesson H."/>
        </authorList>
    </citation>
    <scope>NUCLEOTIDE SEQUENCE</scope>
    <source>
        <strain evidence="1">CBS 103.79</strain>
    </source>
</reference>
<comment type="caution">
    <text evidence="1">The sequence shown here is derived from an EMBL/GenBank/DDBJ whole genome shotgun (WGS) entry which is preliminary data.</text>
</comment>
<feature type="non-terminal residue" evidence="1">
    <location>
        <position position="1"/>
    </location>
</feature>
<gene>
    <name evidence="1" type="ORF">C8A05DRAFT_16511</name>
</gene>